<organism evidence="2 3">
    <name type="scientific">Nesidiocoris tenuis</name>
    <dbReference type="NCBI Taxonomy" id="355587"/>
    <lineage>
        <taxon>Eukaryota</taxon>
        <taxon>Metazoa</taxon>
        <taxon>Ecdysozoa</taxon>
        <taxon>Arthropoda</taxon>
        <taxon>Hexapoda</taxon>
        <taxon>Insecta</taxon>
        <taxon>Pterygota</taxon>
        <taxon>Neoptera</taxon>
        <taxon>Paraneoptera</taxon>
        <taxon>Hemiptera</taxon>
        <taxon>Heteroptera</taxon>
        <taxon>Panheteroptera</taxon>
        <taxon>Cimicomorpha</taxon>
        <taxon>Miridae</taxon>
        <taxon>Dicyphina</taxon>
        <taxon>Nesidiocoris</taxon>
    </lineage>
</organism>
<gene>
    <name evidence="2" type="ORF">NTJ_02483</name>
</gene>
<dbReference type="Proteomes" id="UP001307889">
    <property type="component" value="Chromosome 1"/>
</dbReference>
<dbReference type="InterPro" id="IPR011009">
    <property type="entry name" value="Kinase-like_dom_sf"/>
</dbReference>
<dbReference type="EMBL" id="AP028909">
    <property type="protein sequence ID" value="BES89676.1"/>
    <property type="molecule type" value="Genomic_DNA"/>
</dbReference>
<dbReference type="InterPro" id="IPR015897">
    <property type="entry name" value="CHK_kinase-like"/>
</dbReference>
<evidence type="ECO:0000259" key="1">
    <source>
        <dbReference type="SMART" id="SM00587"/>
    </source>
</evidence>
<reference evidence="2 3" key="1">
    <citation type="submission" date="2023-09" db="EMBL/GenBank/DDBJ databases">
        <title>Nesidiocoris tenuis whole genome shotgun sequence.</title>
        <authorList>
            <person name="Shibata T."/>
            <person name="Shimoda M."/>
            <person name="Kobayashi T."/>
            <person name="Uehara T."/>
        </authorList>
    </citation>
    <scope>NUCLEOTIDE SEQUENCE [LARGE SCALE GENOMIC DNA]</scope>
    <source>
        <strain evidence="2 3">Japan</strain>
    </source>
</reference>
<dbReference type="SMART" id="SM00587">
    <property type="entry name" value="CHK"/>
    <property type="match status" value="1"/>
</dbReference>
<evidence type="ECO:0000313" key="3">
    <source>
        <dbReference type="Proteomes" id="UP001307889"/>
    </source>
</evidence>
<dbReference type="PANTHER" id="PTHR11012:SF30">
    <property type="entry name" value="PROTEIN KINASE-LIKE DOMAIN-CONTAINING"/>
    <property type="match status" value="1"/>
</dbReference>
<proteinExistence type="predicted"/>
<protein>
    <submittedName>
        <fullName evidence="2">Juvenile hormone-inducible protein</fullName>
    </submittedName>
</protein>
<accession>A0ABN7ABI6</accession>
<dbReference type="InterPro" id="IPR004119">
    <property type="entry name" value="EcKL"/>
</dbReference>
<dbReference type="Pfam" id="PF02958">
    <property type="entry name" value="EcKL"/>
    <property type="match status" value="1"/>
</dbReference>
<keyword evidence="3" id="KW-1185">Reference proteome</keyword>
<dbReference type="SUPFAM" id="SSF56112">
    <property type="entry name" value="Protein kinase-like (PK-like)"/>
    <property type="match status" value="1"/>
</dbReference>
<name>A0ABN7ABI6_9HEMI</name>
<dbReference type="Gene3D" id="3.90.1200.10">
    <property type="match status" value="1"/>
</dbReference>
<feature type="domain" description="CHK kinase-like" evidence="1">
    <location>
        <begin position="116"/>
        <end position="321"/>
    </location>
</feature>
<sequence>MEKLDKLLKELVANGFFGPGRFSFVKINGNNEAQLYPDITYCDLGVENGSVPKYQLAVKSQQRPESVQKVMETNKLFSNEVAMYKVILPFLNASLHAPKYFYGLATLGADVKKDVLVLEDIRATSFMKSKKIYLDYYEVMAAMKNLGKFHGYSYRAKAQYAQMFSCVTGMLQPVIPGDEQWDVAFRSALERGIRPLMGRSDERSLLQQVLNKLHDPRRAMKSLRTPKEPFAVIYHGDFNKENILFKYNEKGNATDCLFIDFQMALYCDPSIDITYLLYMNVAPDARDKHWDEFLGAYWKGVTSVEPNPGFSYEQFLDNLSKKAIYGYFPSSIFLTRALSNDPKSDSTEQLAKMGVEERTRKVANMGGAEATNALTKIVRHLLDRGFLEKQS</sequence>
<dbReference type="PANTHER" id="PTHR11012">
    <property type="entry name" value="PROTEIN KINASE-LIKE DOMAIN-CONTAINING"/>
    <property type="match status" value="1"/>
</dbReference>
<evidence type="ECO:0000313" key="2">
    <source>
        <dbReference type="EMBL" id="BES89676.1"/>
    </source>
</evidence>